<keyword evidence="3" id="KW-1185">Reference proteome</keyword>
<dbReference type="Pfam" id="PF17248">
    <property type="entry name" value="DUF5317"/>
    <property type="match status" value="1"/>
</dbReference>
<keyword evidence="1" id="KW-1133">Transmembrane helix</keyword>
<name>A0ABY6Z349_9BACL</name>
<feature type="transmembrane region" description="Helical" evidence="1">
    <location>
        <begin position="55"/>
        <end position="73"/>
    </location>
</feature>
<evidence type="ECO:0000313" key="3">
    <source>
        <dbReference type="Proteomes" id="UP001164803"/>
    </source>
</evidence>
<evidence type="ECO:0000256" key="1">
    <source>
        <dbReference type="SAM" id="Phobius"/>
    </source>
</evidence>
<sequence length="168" mass="19046">MPYFVAIGIVWAYLTKRDLRSLLSMRFKYPYLILSALVFQILFNTMPIGHSGLMTVLYVLSFGCIVIGLMMNWNKPGFKLILVGSMLNLLVILANDGTMPVYLGTAHLLHLSQGSDYLATHHFIDSNAWDWWLSDWLPLPLFIMSPGDIFVGIGVIQLVLLNGKRQRE</sequence>
<feature type="transmembrane region" description="Helical" evidence="1">
    <location>
        <begin position="80"/>
        <end position="103"/>
    </location>
</feature>
<reference evidence="2" key="1">
    <citation type="submission" date="2022-08" db="EMBL/GenBank/DDBJ databases">
        <title>Alicyclobacillus dauci DSM2870, complete genome.</title>
        <authorList>
            <person name="Wang Q."/>
            <person name="Cai R."/>
            <person name="Wang Z."/>
        </authorList>
    </citation>
    <scope>NUCLEOTIDE SEQUENCE</scope>
    <source>
        <strain evidence="2">DSM 28700</strain>
    </source>
</reference>
<accession>A0ABY6Z349</accession>
<keyword evidence="1" id="KW-0812">Transmembrane</keyword>
<dbReference type="Proteomes" id="UP001164803">
    <property type="component" value="Chromosome"/>
</dbReference>
<feature type="transmembrane region" description="Helical" evidence="1">
    <location>
        <begin position="139"/>
        <end position="161"/>
    </location>
</feature>
<dbReference type="InterPro" id="IPR035168">
    <property type="entry name" value="DUF5317"/>
</dbReference>
<keyword evidence="1" id="KW-0472">Membrane</keyword>
<gene>
    <name evidence="2" type="ORF">NZD86_21700</name>
</gene>
<organism evidence="2 3">
    <name type="scientific">Alicyclobacillus dauci</name>
    <dbReference type="NCBI Taxonomy" id="1475485"/>
    <lineage>
        <taxon>Bacteria</taxon>
        <taxon>Bacillati</taxon>
        <taxon>Bacillota</taxon>
        <taxon>Bacilli</taxon>
        <taxon>Bacillales</taxon>
        <taxon>Alicyclobacillaceae</taxon>
        <taxon>Alicyclobacillus</taxon>
    </lineage>
</organism>
<protein>
    <submittedName>
        <fullName evidence="2">DUF5317 domain-containing protein</fullName>
    </submittedName>
</protein>
<proteinExistence type="predicted"/>
<feature type="transmembrane region" description="Helical" evidence="1">
    <location>
        <begin position="29"/>
        <end position="49"/>
    </location>
</feature>
<dbReference type="EMBL" id="CP104064">
    <property type="protein sequence ID" value="WAH36756.1"/>
    <property type="molecule type" value="Genomic_DNA"/>
</dbReference>
<evidence type="ECO:0000313" key="2">
    <source>
        <dbReference type="EMBL" id="WAH36756.1"/>
    </source>
</evidence>
<dbReference type="RefSeq" id="WP_268044137.1">
    <property type="nucleotide sequence ID" value="NZ_CP104064.1"/>
</dbReference>